<gene>
    <name evidence="1" type="ORF">AYO20_00262</name>
</gene>
<dbReference type="EMBL" id="LVCJ01000001">
    <property type="protein sequence ID" value="OAL40526.1"/>
    <property type="molecule type" value="Genomic_DNA"/>
</dbReference>
<dbReference type="SMART" id="SM00320">
    <property type="entry name" value="WD40"/>
    <property type="match status" value="5"/>
</dbReference>
<dbReference type="InterPro" id="IPR001680">
    <property type="entry name" value="WD40_rpt"/>
</dbReference>
<protein>
    <recommendedName>
        <fullName evidence="3">Anaphase-promoting complex subunit 4 WD40 domain-containing protein</fullName>
    </recommendedName>
</protein>
<name>A0A178DFH7_9EURO</name>
<dbReference type="InterPro" id="IPR015943">
    <property type="entry name" value="WD40/YVTN_repeat-like_dom_sf"/>
</dbReference>
<dbReference type="Proteomes" id="UP000185904">
    <property type="component" value="Unassembled WGS sequence"/>
</dbReference>
<evidence type="ECO:0000313" key="2">
    <source>
        <dbReference type="Proteomes" id="UP000185904"/>
    </source>
</evidence>
<dbReference type="Pfam" id="PF00400">
    <property type="entry name" value="WD40"/>
    <property type="match status" value="1"/>
</dbReference>
<dbReference type="PANTHER" id="PTHR13211">
    <property type="entry name" value="TELOMERASE CAJAL BODY PROTEIN 1"/>
    <property type="match status" value="1"/>
</dbReference>
<evidence type="ECO:0000313" key="1">
    <source>
        <dbReference type="EMBL" id="OAL40526.1"/>
    </source>
</evidence>
<dbReference type="OrthoDB" id="239865at2759"/>
<evidence type="ECO:0008006" key="3">
    <source>
        <dbReference type="Google" id="ProtNLM"/>
    </source>
</evidence>
<sequence>MFRPKCVATTLQTPSDDTTGASQLAVSGDYFKSVQWSADGTCLIANRSDNVIDTFVVPVDLLEEATEPRILSSYCSIHSAESVKAVVGYPFFNLQDPSTTLILSSMKDHPIRLNSALTGHLGASYPLVNPMTEEFISPHALMFSSQGDRVVAGSESLISIFDVSRPGQDPVSSISTGPKWRKAAEYSGAVNMRGIVSALGIEPSTGLLAAGTYSRYVGLYDSLGQGDCVGVFSVKGTGADLQIGGGGITQVLWSPCGRYLYIAERKSNGVMLYDIRKTGQLLAWLEGRAAMTNQRLAIDLVSTGDKDSGSHEIWAGGLDGFFRMWKDPQQNAGPVAPTFEFKGHDDAVSSAVVHHGGGVLATSSGQRYLAIEDEEERAEEVMPGYNLKIWEL</sequence>
<dbReference type="Gene3D" id="2.130.10.10">
    <property type="entry name" value="YVTN repeat-like/Quinoprotein amine dehydrogenase"/>
    <property type="match status" value="1"/>
</dbReference>
<dbReference type="RefSeq" id="XP_022505538.1">
    <property type="nucleotide sequence ID" value="XM_022638573.1"/>
</dbReference>
<dbReference type="InterPro" id="IPR051150">
    <property type="entry name" value="SWT21/TCAB1_mRNA_Telomere"/>
</dbReference>
<keyword evidence="2" id="KW-1185">Reference proteome</keyword>
<organism evidence="1 2">
    <name type="scientific">Fonsecaea nubica</name>
    <dbReference type="NCBI Taxonomy" id="856822"/>
    <lineage>
        <taxon>Eukaryota</taxon>
        <taxon>Fungi</taxon>
        <taxon>Dikarya</taxon>
        <taxon>Ascomycota</taxon>
        <taxon>Pezizomycotina</taxon>
        <taxon>Eurotiomycetes</taxon>
        <taxon>Chaetothyriomycetidae</taxon>
        <taxon>Chaetothyriales</taxon>
        <taxon>Herpotrichiellaceae</taxon>
        <taxon>Fonsecaea</taxon>
    </lineage>
</organism>
<dbReference type="SUPFAM" id="SSF50978">
    <property type="entry name" value="WD40 repeat-like"/>
    <property type="match status" value="1"/>
</dbReference>
<accession>A0A178DFH7</accession>
<proteinExistence type="predicted"/>
<dbReference type="AlphaFoldDB" id="A0A178DFH7"/>
<dbReference type="InterPro" id="IPR036322">
    <property type="entry name" value="WD40_repeat_dom_sf"/>
</dbReference>
<dbReference type="GeneID" id="34583689"/>
<reference evidence="1 2" key="1">
    <citation type="submission" date="2016-03" db="EMBL/GenBank/DDBJ databases">
        <title>The draft genome sequence of Fonsecaea nubica causative agent of cutaneous subcutaneous infection in human host.</title>
        <authorList>
            <person name="Costa F."/>
            <person name="Sybren D.H."/>
            <person name="Raittz R.T."/>
            <person name="Weiss V.A."/>
            <person name="Leao A.C."/>
            <person name="Gomes R."/>
            <person name="De Souza E.M."/>
            <person name="Pedrosa F.O."/>
            <person name="Steffens M.B."/>
            <person name="Bombassaro A."/>
            <person name="Tadra-Sfeir M.Z."/>
            <person name="Moreno L.F."/>
            <person name="Najafzadeh M.J."/>
            <person name="Felipe M.S."/>
            <person name="Teixeira M."/>
            <person name="Sun J."/>
            <person name="Xi L."/>
            <person name="Castro M.A."/>
            <person name="Vicente V.A."/>
        </authorList>
    </citation>
    <scope>NUCLEOTIDE SEQUENCE [LARGE SCALE GENOMIC DNA]</scope>
    <source>
        <strain evidence="1 2">CBS 269.64</strain>
    </source>
</reference>
<comment type="caution">
    <text evidence="1">The sequence shown here is derived from an EMBL/GenBank/DDBJ whole genome shotgun (WGS) entry which is preliminary data.</text>
</comment>
<dbReference type="PANTHER" id="PTHR13211:SF0">
    <property type="entry name" value="TELOMERASE CAJAL BODY PROTEIN 1"/>
    <property type="match status" value="1"/>
</dbReference>